<dbReference type="RefSeq" id="WP_091735894.1">
    <property type="nucleotide sequence ID" value="NZ_FNNQ01000002.1"/>
</dbReference>
<feature type="signal peptide" evidence="1">
    <location>
        <begin position="1"/>
        <end position="24"/>
    </location>
</feature>
<accession>A0A1H2SBV4</accession>
<evidence type="ECO:0000313" key="2">
    <source>
        <dbReference type="EMBL" id="SDW28614.1"/>
    </source>
</evidence>
<sequence>MSMRTKHLATMALLISLILPTACSTEDTSTAEQTAVRFYKEVWVNGNDKAAKSMLAEPKKTQELHKPMQQVKNEATQNPAIWVVKSPTDHQMGTRTILIYRPSDKRDYKVRLYKTQGTWKVISFQQNFDPKEGGYASFEAYQRLSSEYPDLKWKKIDNP</sequence>
<keyword evidence="1" id="KW-0732">Signal</keyword>
<evidence type="ECO:0000313" key="3">
    <source>
        <dbReference type="Proteomes" id="UP000198534"/>
    </source>
</evidence>
<dbReference type="EMBL" id="FNNQ01000002">
    <property type="protein sequence ID" value="SDW28614.1"/>
    <property type="molecule type" value="Genomic_DNA"/>
</dbReference>
<protein>
    <recommendedName>
        <fullName evidence="4">DUF4878 domain-containing protein</fullName>
    </recommendedName>
</protein>
<name>A0A1H2SBV4_9BACL</name>
<gene>
    <name evidence="2" type="ORF">SAMN05444487_102155</name>
</gene>
<dbReference type="OrthoDB" id="2990201at2"/>
<keyword evidence="3" id="KW-1185">Reference proteome</keyword>
<feature type="chain" id="PRO_5011569841" description="DUF4878 domain-containing protein" evidence="1">
    <location>
        <begin position="25"/>
        <end position="159"/>
    </location>
</feature>
<evidence type="ECO:0008006" key="4">
    <source>
        <dbReference type="Google" id="ProtNLM"/>
    </source>
</evidence>
<organism evidence="2 3">
    <name type="scientific">Marininema mesophilum</name>
    <dbReference type="NCBI Taxonomy" id="1048340"/>
    <lineage>
        <taxon>Bacteria</taxon>
        <taxon>Bacillati</taxon>
        <taxon>Bacillota</taxon>
        <taxon>Bacilli</taxon>
        <taxon>Bacillales</taxon>
        <taxon>Thermoactinomycetaceae</taxon>
        <taxon>Marininema</taxon>
    </lineage>
</organism>
<dbReference type="STRING" id="1048340.SAMN05444487_102155"/>
<dbReference type="Proteomes" id="UP000198534">
    <property type="component" value="Unassembled WGS sequence"/>
</dbReference>
<evidence type="ECO:0000256" key="1">
    <source>
        <dbReference type="SAM" id="SignalP"/>
    </source>
</evidence>
<proteinExistence type="predicted"/>
<reference evidence="2 3" key="1">
    <citation type="submission" date="2016-10" db="EMBL/GenBank/DDBJ databases">
        <authorList>
            <person name="de Groot N.N."/>
        </authorList>
    </citation>
    <scope>NUCLEOTIDE SEQUENCE [LARGE SCALE GENOMIC DNA]</scope>
    <source>
        <strain evidence="2 3">DSM 45610</strain>
    </source>
</reference>
<dbReference type="AlphaFoldDB" id="A0A1H2SBV4"/>